<feature type="region of interest" description="Disordered" evidence="1">
    <location>
        <begin position="278"/>
        <end position="355"/>
    </location>
</feature>
<organism evidence="2 3">
    <name type="scientific">Candida tropicalis (strain ATCC MYA-3404 / T1)</name>
    <name type="common">Yeast</name>
    <dbReference type="NCBI Taxonomy" id="294747"/>
    <lineage>
        <taxon>Eukaryota</taxon>
        <taxon>Fungi</taxon>
        <taxon>Dikarya</taxon>
        <taxon>Ascomycota</taxon>
        <taxon>Saccharomycotina</taxon>
        <taxon>Pichiomycetes</taxon>
        <taxon>Debaryomycetaceae</taxon>
        <taxon>Candida/Lodderomyces clade</taxon>
        <taxon>Candida</taxon>
    </lineage>
</organism>
<feature type="region of interest" description="Disordered" evidence="1">
    <location>
        <begin position="251"/>
        <end position="270"/>
    </location>
</feature>
<dbReference type="GeneID" id="8301794"/>
<dbReference type="Pfam" id="PF17235">
    <property type="entry name" value="STD1"/>
    <property type="match status" value="1"/>
</dbReference>
<dbReference type="Proteomes" id="UP000002037">
    <property type="component" value="Unassembled WGS sequence"/>
</dbReference>
<dbReference type="KEGG" id="ctp:CTRG_01893"/>
<evidence type="ECO:0000313" key="3">
    <source>
        <dbReference type="Proteomes" id="UP000002037"/>
    </source>
</evidence>
<sequence length="388" mass="44615">MGLFDLLSFSSSSSSTSTSSSIIPTYDQNQDSINLQIKSLLYLFKRLQIDKLSTLPNKDGTLRYIVKKNELVVDDDPTFNKLDKIYDVDKFLNILLNDEYRILVDFIKNKFRSMCMIVEYPSNLSSRPSSPIKGQSTNNPTMIFPDFKDYKDRNMNGKNFKFVLFPLNDVSIDKIAQILVNSDIYIEHKVSYSKRYSIALESIKSVISINQKRITINEKNQIIRNYLIKLSFHVQLLRIYQEYIKLNSLNPTSPLPPSQQPPSSPTKKPITLRKSMSNLNLNKSSPTLQQNTSPTKLSHKKSINQLSKKPSIPRFKLDELYNPVTSPRKPIPVQNNNNNNYNKPESDSSSSNNDLDQENLRVDIYEKCKMAILDKLNHEKSKLCVQVT</sequence>
<evidence type="ECO:0000256" key="1">
    <source>
        <dbReference type="SAM" id="MobiDB-lite"/>
    </source>
</evidence>
<name>C5M7R1_CANTT</name>
<dbReference type="InterPro" id="IPR035189">
    <property type="entry name" value="Std1/Mth1"/>
</dbReference>
<accession>C5M7R1</accession>
<dbReference type="VEuPathDB" id="FungiDB:CTRG_01893"/>
<gene>
    <name evidence="2" type="ORF">CTRG_01893</name>
</gene>
<dbReference type="HOGENOM" id="CLU_725627_0_0_1"/>
<protein>
    <submittedName>
        <fullName evidence="2">Uncharacterized protein</fullName>
    </submittedName>
</protein>
<proteinExistence type="predicted"/>
<dbReference type="OrthoDB" id="4088889at2759"/>
<dbReference type="RefSeq" id="XP_002547586.1">
    <property type="nucleotide sequence ID" value="XM_002547540.1"/>
</dbReference>
<dbReference type="eggNOG" id="ENOG502S5EM">
    <property type="taxonomic scope" value="Eukaryota"/>
</dbReference>
<feature type="compositionally biased region" description="Polar residues" evidence="1">
    <location>
        <begin position="286"/>
        <end position="296"/>
    </location>
</feature>
<feature type="compositionally biased region" description="Low complexity" evidence="1">
    <location>
        <begin position="335"/>
        <end position="354"/>
    </location>
</feature>
<keyword evidence="3" id="KW-1185">Reference proteome</keyword>
<dbReference type="EMBL" id="GG692396">
    <property type="protein sequence ID" value="EER35031.1"/>
    <property type="molecule type" value="Genomic_DNA"/>
</dbReference>
<dbReference type="AlphaFoldDB" id="C5M7R1"/>
<reference evidence="2 3" key="1">
    <citation type="journal article" date="2009" name="Nature">
        <title>Evolution of pathogenicity and sexual reproduction in eight Candida genomes.</title>
        <authorList>
            <person name="Butler G."/>
            <person name="Rasmussen M.D."/>
            <person name="Lin M.F."/>
            <person name="Santos M.A."/>
            <person name="Sakthikumar S."/>
            <person name="Munro C.A."/>
            <person name="Rheinbay E."/>
            <person name="Grabherr M."/>
            <person name="Forche A."/>
            <person name="Reedy J.L."/>
            <person name="Agrafioti I."/>
            <person name="Arnaud M.B."/>
            <person name="Bates S."/>
            <person name="Brown A.J."/>
            <person name="Brunke S."/>
            <person name="Costanzo M.C."/>
            <person name="Fitzpatrick D.A."/>
            <person name="de Groot P.W."/>
            <person name="Harris D."/>
            <person name="Hoyer L.L."/>
            <person name="Hube B."/>
            <person name="Klis F.M."/>
            <person name="Kodira C."/>
            <person name="Lennard N."/>
            <person name="Logue M.E."/>
            <person name="Martin R."/>
            <person name="Neiman A.M."/>
            <person name="Nikolaou E."/>
            <person name="Quail M.A."/>
            <person name="Quinn J."/>
            <person name="Santos M.C."/>
            <person name="Schmitzberger F.F."/>
            <person name="Sherlock G."/>
            <person name="Shah P."/>
            <person name="Silverstein K.A."/>
            <person name="Skrzypek M.S."/>
            <person name="Soll D."/>
            <person name="Staggs R."/>
            <person name="Stansfield I."/>
            <person name="Stumpf M.P."/>
            <person name="Sudbery P.E."/>
            <person name="Srikantha T."/>
            <person name="Zeng Q."/>
            <person name="Berman J."/>
            <person name="Berriman M."/>
            <person name="Heitman J."/>
            <person name="Gow N.A."/>
            <person name="Lorenz M.C."/>
            <person name="Birren B.W."/>
            <person name="Kellis M."/>
            <person name="Cuomo C.A."/>
        </authorList>
    </citation>
    <scope>NUCLEOTIDE SEQUENCE [LARGE SCALE GENOMIC DNA]</scope>
    <source>
        <strain evidence="3">ATCC MYA-3404 / T1</strain>
    </source>
</reference>
<evidence type="ECO:0000313" key="2">
    <source>
        <dbReference type="EMBL" id="EER35031.1"/>
    </source>
</evidence>
<feature type="compositionally biased region" description="Pro residues" evidence="1">
    <location>
        <begin position="253"/>
        <end position="264"/>
    </location>
</feature>